<dbReference type="Pfam" id="PF13905">
    <property type="entry name" value="Thioredoxin_8"/>
    <property type="match status" value="1"/>
</dbReference>
<keyword evidence="7" id="KW-1185">Reference proteome</keyword>
<dbReference type="InterPro" id="IPR036249">
    <property type="entry name" value="Thioredoxin-like_sf"/>
</dbReference>
<organism evidence="6 7">
    <name type="scientific">Edaphobacter modestus</name>
    <dbReference type="NCBI Taxonomy" id="388466"/>
    <lineage>
        <taxon>Bacteria</taxon>
        <taxon>Pseudomonadati</taxon>
        <taxon>Acidobacteriota</taxon>
        <taxon>Terriglobia</taxon>
        <taxon>Terriglobales</taxon>
        <taxon>Acidobacteriaceae</taxon>
        <taxon>Edaphobacter</taxon>
    </lineage>
</organism>
<keyword evidence="2" id="KW-0201">Cytochrome c-type biogenesis</keyword>
<dbReference type="PANTHER" id="PTHR42852:SF6">
    <property type="entry name" value="THIOL:DISULFIDE INTERCHANGE PROTEIN DSBE"/>
    <property type="match status" value="1"/>
</dbReference>
<comment type="caution">
    <text evidence="6">The sequence shown here is derived from an EMBL/GenBank/DDBJ whole genome shotgun (WGS) entry which is preliminary data.</text>
</comment>
<evidence type="ECO:0000313" key="7">
    <source>
        <dbReference type="Proteomes" id="UP000292958"/>
    </source>
</evidence>
<keyword evidence="4" id="KW-0676">Redox-active center</keyword>
<dbReference type="SUPFAM" id="SSF52833">
    <property type="entry name" value="Thioredoxin-like"/>
    <property type="match status" value="1"/>
</dbReference>
<evidence type="ECO:0000256" key="4">
    <source>
        <dbReference type="ARBA" id="ARBA00023284"/>
    </source>
</evidence>
<dbReference type="AlphaFoldDB" id="A0A4Q7YPP4"/>
<dbReference type="PROSITE" id="PS51352">
    <property type="entry name" value="THIOREDOXIN_2"/>
    <property type="match status" value="1"/>
</dbReference>
<dbReference type="InterPro" id="IPR017937">
    <property type="entry name" value="Thioredoxin_CS"/>
</dbReference>
<reference evidence="6 7" key="1">
    <citation type="submission" date="2019-02" db="EMBL/GenBank/DDBJ databases">
        <title>Genomic Encyclopedia of Archaeal and Bacterial Type Strains, Phase II (KMG-II): from individual species to whole genera.</title>
        <authorList>
            <person name="Goeker M."/>
        </authorList>
    </citation>
    <scope>NUCLEOTIDE SEQUENCE [LARGE SCALE GENOMIC DNA]</scope>
    <source>
        <strain evidence="6 7">DSM 18101</strain>
    </source>
</reference>
<accession>A0A4Q7YPP4</accession>
<dbReference type="Gene3D" id="3.40.30.10">
    <property type="entry name" value="Glutaredoxin"/>
    <property type="match status" value="1"/>
</dbReference>
<gene>
    <name evidence="6" type="ORF">BDD14_0758</name>
</gene>
<evidence type="ECO:0000256" key="3">
    <source>
        <dbReference type="ARBA" id="ARBA00023157"/>
    </source>
</evidence>
<comment type="subcellular location">
    <subcellularLocation>
        <location evidence="1">Cell envelope</location>
    </subcellularLocation>
</comment>
<dbReference type="InterPro" id="IPR050553">
    <property type="entry name" value="Thioredoxin_ResA/DsbE_sf"/>
</dbReference>
<dbReference type="OrthoDB" id="25753at2"/>
<feature type="domain" description="Thioredoxin" evidence="5">
    <location>
        <begin position="26"/>
        <end position="170"/>
    </location>
</feature>
<proteinExistence type="predicted"/>
<keyword evidence="3" id="KW-1015">Disulfide bond</keyword>
<dbReference type="InterPro" id="IPR013766">
    <property type="entry name" value="Thioredoxin_domain"/>
</dbReference>
<dbReference type="InterPro" id="IPR012336">
    <property type="entry name" value="Thioredoxin-like_fold"/>
</dbReference>
<dbReference type="GO" id="GO:0030313">
    <property type="term" value="C:cell envelope"/>
    <property type="evidence" value="ECO:0007669"/>
    <property type="project" value="UniProtKB-SubCell"/>
</dbReference>
<dbReference type="PROSITE" id="PS00194">
    <property type="entry name" value="THIOREDOXIN_1"/>
    <property type="match status" value="1"/>
</dbReference>
<protein>
    <submittedName>
        <fullName evidence="6">Thiol-disulfide isomerase/thioredoxin</fullName>
    </submittedName>
</protein>
<evidence type="ECO:0000256" key="2">
    <source>
        <dbReference type="ARBA" id="ARBA00022748"/>
    </source>
</evidence>
<evidence type="ECO:0000259" key="5">
    <source>
        <dbReference type="PROSITE" id="PS51352"/>
    </source>
</evidence>
<keyword evidence="6" id="KW-0413">Isomerase</keyword>
<dbReference type="GO" id="GO:0016853">
    <property type="term" value="F:isomerase activity"/>
    <property type="evidence" value="ECO:0007669"/>
    <property type="project" value="UniProtKB-KW"/>
</dbReference>
<evidence type="ECO:0000313" key="6">
    <source>
        <dbReference type="EMBL" id="RZU39378.1"/>
    </source>
</evidence>
<dbReference type="Proteomes" id="UP000292958">
    <property type="component" value="Unassembled WGS sequence"/>
</dbReference>
<evidence type="ECO:0000256" key="1">
    <source>
        <dbReference type="ARBA" id="ARBA00004196"/>
    </source>
</evidence>
<dbReference type="GO" id="GO:0017004">
    <property type="term" value="P:cytochrome complex assembly"/>
    <property type="evidence" value="ECO:0007669"/>
    <property type="project" value="UniProtKB-KW"/>
</dbReference>
<name>A0A4Q7YPP4_9BACT</name>
<dbReference type="PANTHER" id="PTHR42852">
    <property type="entry name" value="THIOL:DISULFIDE INTERCHANGE PROTEIN DSBE"/>
    <property type="match status" value="1"/>
</dbReference>
<sequence>MQSVDLKNNRFVLRAVPRTADHRIHLSIGSVLPDFEFTDSGGTRRHLSDLKGRFILLDFWATWCVPCMEDLPVLKKVYAEFHGKGFEILGMNGDETPEKPERVIRTMGIQWQQARFDRDLLQNRFQISQWPTMILLDEHRTILSIGEMSHLPLDGEHLPGSLRTVTGESP</sequence>
<dbReference type="EMBL" id="SHKW01000001">
    <property type="protein sequence ID" value="RZU39378.1"/>
    <property type="molecule type" value="Genomic_DNA"/>
</dbReference>
<dbReference type="CDD" id="cd02966">
    <property type="entry name" value="TlpA_like_family"/>
    <property type="match status" value="1"/>
</dbReference>